<comment type="caution">
    <text evidence="1">The sequence shown here is derived from an EMBL/GenBank/DDBJ whole genome shotgun (WGS) entry which is preliminary data.</text>
</comment>
<evidence type="ECO:0000313" key="1">
    <source>
        <dbReference type="EMBL" id="HJC25158.1"/>
    </source>
</evidence>
<dbReference type="EMBL" id="DWWS01000055">
    <property type="protein sequence ID" value="HJC25158.1"/>
    <property type="molecule type" value="Genomic_DNA"/>
</dbReference>
<dbReference type="SUPFAM" id="SSF52218">
    <property type="entry name" value="Flavoproteins"/>
    <property type="match status" value="1"/>
</dbReference>
<sequence>MKLIITDLERFDLPDKKDIRIIRPEGAIHSCTGCFGCWVRTPGQCIIPDGYERTGIELSRCEELILISRCCYGSVSPFVKTVQDRAISYLSPDFVYRKGEMHHKRRYENVILLSAYFYGENITESEKALARKILEANADNYDGAVKDLRFVRTPEDLEDISVKNKPDGLFFTRLFVPERHK</sequence>
<accession>A0A9D2NH92</accession>
<protein>
    <submittedName>
        <fullName evidence="1">Flavodoxin family protein</fullName>
    </submittedName>
</protein>
<evidence type="ECO:0000313" key="2">
    <source>
        <dbReference type="Proteomes" id="UP000823891"/>
    </source>
</evidence>
<dbReference type="AlphaFoldDB" id="A0A9D2NH92"/>
<dbReference type="Gene3D" id="3.40.50.360">
    <property type="match status" value="1"/>
</dbReference>
<name>A0A9D2NH92_9FIRM</name>
<reference evidence="1" key="2">
    <citation type="submission" date="2021-04" db="EMBL/GenBank/DDBJ databases">
        <authorList>
            <person name="Gilroy R."/>
        </authorList>
    </citation>
    <scope>NUCLEOTIDE SEQUENCE</scope>
    <source>
        <strain evidence="1">USAMLcec2-132</strain>
    </source>
</reference>
<gene>
    <name evidence="1" type="ORF">H9761_15895</name>
</gene>
<dbReference type="Proteomes" id="UP000823891">
    <property type="component" value="Unassembled WGS sequence"/>
</dbReference>
<organism evidence="1 2">
    <name type="scientific">Candidatus Eisenbergiella merdavium</name>
    <dbReference type="NCBI Taxonomy" id="2838551"/>
    <lineage>
        <taxon>Bacteria</taxon>
        <taxon>Bacillati</taxon>
        <taxon>Bacillota</taxon>
        <taxon>Clostridia</taxon>
        <taxon>Lachnospirales</taxon>
        <taxon>Lachnospiraceae</taxon>
        <taxon>Eisenbergiella</taxon>
    </lineage>
</organism>
<proteinExistence type="predicted"/>
<dbReference type="InterPro" id="IPR029039">
    <property type="entry name" value="Flavoprotein-like_sf"/>
</dbReference>
<reference evidence="1" key="1">
    <citation type="journal article" date="2021" name="PeerJ">
        <title>Extensive microbial diversity within the chicken gut microbiome revealed by metagenomics and culture.</title>
        <authorList>
            <person name="Gilroy R."/>
            <person name="Ravi A."/>
            <person name="Getino M."/>
            <person name="Pursley I."/>
            <person name="Horton D.L."/>
            <person name="Alikhan N.F."/>
            <person name="Baker D."/>
            <person name="Gharbi K."/>
            <person name="Hall N."/>
            <person name="Watson M."/>
            <person name="Adriaenssens E.M."/>
            <person name="Foster-Nyarko E."/>
            <person name="Jarju S."/>
            <person name="Secka A."/>
            <person name="Antonio M."/>
            <person name="Oren A."/>
            <person name="Chaudhuri R.R."/>
            <person name="La Ragione R."/>
            <person name="Hildebrand F."/>
            <person name="Pallen M.J."/>
        </authorList>
    </citation>
    <scope>NUCLEOTIDE SEQUENCE</scope>
    <source>
        <strain evidence="1">USAMLcec2-132</strain>
    </source>
</reference>